<gene>
    <name evidence="1" type="ORF">A0H81_09438</name>
</gene>
<evidence type="ECO:0000313" key="2">
    <source>
        <dbReference type="Proteomes" id="UP000092993"/>
    </source>
</evidence>
<organism evidence="1 2">
    <name type="scientific">Grifola frondosa</name>
    <name type="common">Maitake</name>
    <name type="synonym">Polyporus frondosus</name>
    <dbReference type="NCBI Taxonomy" id="5627"/>
    <lineage>
        <taxon>Eukaryota</taxon>
        <taxon>Fungi</taxon>
        <taxon>Dikarya</taxon>
        <taxon>Basidiomycota</taxon>
        <taxon>Agaricomycotina</taxon>
        <taxon>Agaricomycetes</taxon>
        <taxon>Polyporales</taxon>
        <taxon>Grifolaceae</taxon>
        <taxon>Grifola</taxon>
    </lineage>
</organism>
<proteinExistence type="predicted"/>
<protein>
    <submittedName>
        <fullName evidence="1">Uncharacterized protein</fullName>
    </submittedName>
</protein>
<accession>A0A1C7M220</accession>
<sequence>MLKNDVESGNGLSRHRSEVRCPRSPKIMCSSSNFQTCKQMLSMGTKITPEVIVPMFISPMRKMQKHQLQWKMIRS</sequence>
<dbReference type="AlphaFoldDB" id="A0A1C7M220"/>
<name>A0A1C7M220_GRIFR</name>
<dbReference type="EMBL" id="LUGG01000013">
    <property type="protein sequence ID" value="OBZ70788.1"/>
    <property type="molecule type" value="Genomic_DNA"/>
</dbReference>
<evidence type="ECO:0000313" key="1">
    <source>
        <dbReference type="EMBL" id="OBZ70788.1"/>
    </source>
</evidence>
<reference evidence="1 2" key="1">
    <citation type="submission" date="2016-03" db="EMBL/GenBank/DDBJ databases">
        <title>Whole genome sequencing of Grifola frondosa 9006-11.</title>
        <authorList>
            <person name="Min B."/>
            <person name="Park H."/>
            <person name="Kim J.-G."/>
            <person name="Cho H."/>
            <person name="Oh Y.-L."/>
            <person name="Kong W.-S."/>
            <person name="Choi I.-G."/>
        </authorList>
    </citation>
    <scope>NUCLEOTIDE SEQUENCE [LARGE SCALE GENOMIC DNA]</scope>
    <source>
        <strain evidence="1 2">9006-11</strain>
    </source>
</reference>
<comment type="caution">
    <text evidence="1">The sequence shown here is derived from an EMBL/GenBank/DDBJ whole genome shotgun (WGS) entry which is preliminary data.</text>
</comment>
<keyword evidence="2" id="KW-1185">Reference proteome</keyword>
<dbReference type="Proteomes" id="UP000092993">
    <property type="component" value="Unassembled WGS sequence"/>
</dbReference>